<dbReference type="Proteomes" id="UP000326979">
    <property type="component" value="Unassembled WGS sequence"/>
</dbReference>
<gene>
    <name evidence="1" type="ORF">FNH04_05255</name>
</gene>
<dbReference type="AlphaFoldDB" id="A0A5N8VZ74"/>
<comment type="caution">
    <text evidence="1">The sequence shown here is derived from an EMBL/GenBank/DDBJ whole genome shotgun (WGS) entry which is preliminary data.</text>
</comment>
<evidence type="ECO:0008006" key="3">
    <source>
        <dbReference type="Google" id="ProtNLM"/>
    </source>
</evidence>
<dbReference type="EMBL" id="VJZE01000019">
    <property type="protein sequence ID" value="MPY39348.1"/>
    <property type="molecule type" value="Genomic_DNA"/>
</dbReference>
<reference evidence="1 2" key="1">
    <citation type="submission" date="2019-07" db="EMBL/GenBank/DDBJ databases">
        <title>New species of Amycolatopsis and Streptomyces.</title>
        <authorList>
            <person name="Duangmal K."/>
            <person name="Teo W.F.A."/>
            <person name="Lipun K."/>
        </authorList>
    </citation>
    <scope>NUCLEOTIDE SEQUENCE [LARGE SCALE GENOMIC DNA]</scope>
    <source>
        <strain evidence="1 2">TISTR 2346</strain>
    </source>
</reference>
<name>A0A5N8VZ74_9ACTN</name>
<organism evidence="1 2">
    <name type="scientific">Streptomyces phyllanthi</name>
    <dbReference type="NCBI Taxonomy" id="1803180"/>
    <lineage>
        <taxon>Bacteria</taxon>
        <taxon>Bacillati</taxon>
        <taxon>Actinomycetota</taxon>
        <taxon>Actinomycetes</taxon>
        <taxon>Kitasatosporales</taxon>
        <taxon>Streptomycetaceae</taxon>
        <taxon>Streptomyces</taxon>
    </lineage>
</organism>
<evidence type="ECO:0000313" key="1">
    <source>
        <dbReference type="EMBL" id="MPY39348.1"/>
    </source>
</evidence>
<dbReference type="RefSeq" id="WP_152780798.1">
    <property type="nucleotide sequence ID" value="NZ_BAABEQ010000044.1"/>
</dbReference>
<proteinExistence type="predicted"/>
<keyword evidence="2" id="KW-1185">Reference proteome</keyword>
<protein>
    <recommendedName>
        <fullName evidence="3">NUDIX domain-containing protein</fullName>
    </recommendedName>
</protein>
<accession>A0A5N8VZ74</accession>
<dbReference type="OrthoDB" id="9804442at2"/>
<sequence>MASLVDASPNSGHQRATVAREIQEETGWEAKAGPLINGGLWIYEPVPGHKVLIGICGCSVLTPERTPIVSSAHKQVGLVPERRSARVGHARRL</sequence>
<evidence type="ECO:0000313" key="2">
    <source>
        <dbReference type="Proteomes" id="UP000326979"/>
    </source>
</evidence>